<feature type="transmembrane region" description="Helical" evidence="1">
    <location>
        <begin position="268"/>
        <end position="287"/>
    </location>
</feature>
<dbReference type="Proteomes" id="UP001652338">
    <property type="component" value="Unassembled WGS sequence"/>
</dbReference>
<feature type="transmembrane region" description="Helical" evidence="1">
    <location>
        <begin position="12"/>
        <end position="30"/>
    </location>
</feature>
<keyword evidence="1" id="KW-0472">Membrane</keyword>
<feature type="transmembrane region" description="Helical" evidence="1">
    <location>
        <begin position="366"/>
        <end position="390"/>
    </location>
</feature>
<organism evidence="2 3">
    <name type="scientific">Muricoprocola aceti</name>
    <dbReference type="NCBI Taxonomy" id="2981772"/>
    <lineage>
        <taxon>Bacteria</taxon>
        <taxon>Bacillati</taxon>
        <taxon>Bacillota</taxon>
        <taxon>Clostridia</taxon>
        <taxon>Lachnospirales</taxon>
        <taxon>Lachnospiraceae</taxon>
        <taxon>Muricoprocola</taxon>
    </lineage>
</organism>
<keyword evidence="1" id="KW-1133">Transmembrane helix</keyword>
<feature type="transmembrane region" description="Helical" evidence="1">
    <location>
        <begin position="425"/>
        <end position="450"/>
    </location>
</feature>
<accession>A0ABT2SNJ7</accession>
<feature type="transmembrane region" description="Helical" evidence="1">
    <location>
        <begin position="128"/>
        <end position="153"/>
    </location>
</feature>
<evidence type="ECO:0000313" key="2">
    <source>
        <dbReference type="EMBL" id="MCU6726086.1"/>
    </source>
</evidence>
<feature type="transmembrane region" description="Helical" evidence="1">
    <location>
        <begin position="338"/>
        <end position="354"/>
    </location>
</feature>
<evidence type="ECO:0000256" key="1">
    <source>
        <dbReference type="SAM" id="Phobius"/>
    </source>
</evidence>
<feature type="transmembrane region" description="Helical" evidence="1">
    <location>
        <begin position="36"/>
        <end position="55"/>
    </location>
</feature>
<reference evidence="2 3" key="1">
    <citation type="journal article" date="2021" name="ISME Commun">
        <title>Automated analysis of genomic sequences facilitates high-throughput and comprehensive description of bacteria.</title>
        <authorList>
            <person name="Hitch T.C.A."/>
        </authorList>
    </citation>
    <scope>NUCLEOTIDE SEQUENCE [LARGE SCALE GENOMIC DNA]</scope>
    <source>
        <strain evidence="2 3">Sanger_29</strain>
    </source>
</reference>
<name>A0ABT2SNJ7_9FIRM</name>
<feature type="transmembrane region" description="Helical" evidence="1">
    <location>
        <begin position="216"/>
        <end position="240"/>
    </location>
</feature>
<keyword evidence="1" id="KW-0812">Transmembrane</keyword>
<feature type="transmembrane region" description="Helical" evidence="1">
    <location>
        <begin position="462"/>
        <end position="487"/>
    </location>
</feature>
<feature type="transmembrane region" description="Helical" evidence="1">
    <location>
        <begin position="299"/>
        <end position="318"/>
    </location>
</feature>
<gene>
    <name evidence="2" type="ORF">OCV47_12165</name>
</gene>
<sequence>MTKAKKNKNPAILIIGLLLMFILGRFIPTWGSVTRIGVQGICIFIGLVLLAASGYPYLAISTFAILAIQLSGAFTIADMIAASLGGTMIFQLIVIYGLCRALLDCGAGDVIARWLITRKFAKGKPFAFTFMLMIASVFAGAFIGLGGLVFYYSVLDSIRKELGYDENSSWMKFNVFGVYAEAMVGMSMLPFKGLPLLIFSPLKQALGEVGITTNDLLFMGIIALLGVIIAVVYYFIMVLFKVDLDRLKNLDITKMDGMDHVKMNRQQVFVTIVFAISLIYTILILFIKKGTPFGDAFNGITQAGWFSICLAIMCLVKIDGKPAANPFTVLKDGVDWNVIYAMIGFTQAGAVLTMDDAGIKTWLQDVLSGIFVNSGFPVFLLLVVLISWILTNFLSNTAVGVIMASLASPFLTVHIQQSGINPTAYAAGFMISVMFAFATQAACGAAPLLFGNKCISNDLKWLYSKGLFAGIIIFLINYILTLGLCYIL</sequence>
<feature type="transmembrane region" description="Helical" evidence="1">
    <location>
        <begin position="173"/>
        <end position="195"/>
    </location>
</feature>
<evidence type="ECO:0000313" key="3">
    <source>
        <dbReference type="Proteomes" id="UP001652338"/>
    </source>
</evidence>
<comment type="caution">
    <text evidence="2">The sequence shown here is derived from an EMBL/GenBank/DDBJ whole genome shotgun (WGS) entry which is preliminary data.</text>
</comment>
<protein>
    <submittedName>
        <fullName evidence="2">SLC13 family permease</fullName>
    </submittedName>
</protein>
<dbReference type="EMBL" id="JAOQKE010000018">
    <property type="protein sequence ID" value="MCU6726086.1"/>
    <property type="molecule type" value="Genomic_DNA"/>
</dbReference>
<keyword evidence="3" id="KW-1185">Reference proteome</keyword>
<dbReference type="RefSeq" id="WP_262655344.1">
    <property type="nucleotide sequence ID" value="NZ_JAOQKE010000018.1"/>
</dbReference>
<feature type="transmembrane region" description="Helical" evidence="1">
    <location>
        <begin position="396"/>
        <end position="413"/>
    </location>
</feature>
<proteinExistence type="predicted"/>